<gene>
    <name evidence="3" type="ORF">CcaverHIS019_0703660</name>
</gene>
<dbReference type="Proteomes" id="UP001233271">
    <property type="component" value="Chromosome 7b"/>
</dbReference>
<dbReference type="GeneID" id="85498655"/>
<feature type="coiled-coil region" evidence="1">
    <location>
        <begin position="240"/>
        <end position="277"/>
    </location>
</feature>
<evidence type="ECO:0000313" key="3">
    <source>
        <dbReference type="EMBL" id="BEI94785.1"/>
    </source>
</evidence>
<feature type="compositionally biased region" description="Basic and acidic residues" evidence="2">
    <location>
        <begin position="292"/>
        <end position="309"/>
    </location>
</feature>
<evidence type="ECO:0000256" key="1">
    <source>
        <dbReference type="SAM" id="Coils"/>
    </source>
</evidence>
<keyword evidence="1" id="KW-0175">Coiled coil</keyword>
<evidence type="ECO:0000256" key="2">
    <source>
        <dbReference type="SAM" id="MobiDB-lite"/>
    </source>
</evidence>
<keyword evidence="4" id="KW-1185">Reference proteome</keyword>
<reference evidence="3" key="1">
    <citation type="journal article" date="2023" name="BMC Genomics">
        <title>Chromosome-level genome assemblies of Cutaneotrichosporon spp. (Trichosporonales, Basidiomycota) reveal imbalanced evolution between nucleotide sequences and chromosome synteny.</title>
        <authorList>
            <person name="Kobayashi Y."/>
            <person name="Kayamori A."/>
            <person name="Aoki K."/>
            <person name="Shiwa Y."/>
            <person name="Matsutani M."/>
            <person name="Fujita N."/>
            <person name="Sugita T."/>
            <person name="Iwasaki W."/>
            <person name="Tanaka N."/>
            <person name="Takashima M."/>
        </authorList>
    </citation>
    <scope>NUCLEOTIDE SEQUENCE</scope>
    <source>
        <strain evidence="3">HIS019</strain>
    </source>
</reference>
<feature type="compositionally biased region" description="Basic residues" evidence="2">
    <location>
        <begin position="158"/>
        <end position="172"/>
    </location>
</feature>
<name>A0AA48QYZ2_9TREE</name>
<dbReference type="KEGG" id="ccac:CcaHIS019_0703660"/>
<dbReference type="RefSeq" id="XP_060460050.1">
    <property type="nucleotide sequence ID" value="XM_060603792.1"/>
</dbReference>
<feature type="region of interest" description="Disordered" evidence="2">
    <location>
        <begin position="76"/>
        <end position="174"/>
    </location>
</feature>
<organism evidence="3 4">
    <name type="scientific">Cutaneotrichosporon cavernicola</name>
    <dbReference type="NCBI Taxonomy" id="279322"/>
    <lineage>
        <taxon>Eukaryota</taxon>
        <taxon>Fungi</taxon>
        <taxon>Dikarya</taxon>
        <taxon>Basidiomycota</taxon>
        <taxon>Agaricomycotina</taxon>
        <taxon>Tremellomycetes</taxon>
        <taxon>Trichosporonales</taxon>
        <taxon>Trichosporonaceae</taxon>
        <taxon>Cutaneotrichosporon</taxon>
    </lineage>
</organism>
<dbReference type="EMBL" id="AP028219">
    <property type="protein sequence ID" value="BEI94785.1"/>
    <property type="molecule type" value="Genomic_DNA"/>
</dbReference>
<accession>A0AA48QYZ2</accession>
<feature type="coiled-coil region" evidence="1">
    <location>
        <begin position="506"/>
        <end position="575"/>
    </location>
</feature>
<feature type="region of interest" description="Disordered" evidence="2">
    <location>
        <begin position="193"/>
        <end position="218"/>
    </location>
</feature>
<sequence>MRLPQPREAVVPPSPLLTVAAHPSLTGPQFCLTGMCAAAQLLPPRIVRIAPPHLSLSTRDGRTASVAAQVLQVPPRGRTFSVPNGILRRPGTPSGHASDNHPLPDQPIRQSRERCRANTPAGHRTPVDHLESSERGCENIASADHDAGSDRGRPTDRKTKKKFSAVLKRRGSGVKGEPGVLEKVVNYGSELKERARSRVRRGSNASHRPPPLRSPPETWEEAVTRIGELETSGNEHLINLVLTEERLSRVEAERDVLKEQVGNLLSAEEEVKVLRLQIPRLRNIVLHAQKDSAKANEDARHADAARESESNNNARRIMQLEGELEDVREKWRWLKEHCEFREVYSGFAGQALHDYRAWEAFWAKETVIGEGKGWEEFDAWLRFQEEQEDHVQAALKDALETHRATWEREMVDERATFAAEEAKWETQKESLVTNDAKIRIQIADQMYAQIQKDAAMQVQIDNLTGYLRTSEAEQKRLHADLLTAQETEGRLRSRLESDDSRSRAYLDTARETEKRLRDRLEVSEEVIAGYEARLEAMTPELELEKKKHADYRRAAAGLQRENDKLREEVKRFNVARKVESEDEFHDTLESIPPHAL</sequence>
<dbReference type="AlphaFoldDB" id="A0AA48QYZ2"/>
<feature type="region of interest" description="Disordered" evidence="2">
    <location>
        <begin position="292"/>
        <end position="314"/>
    </location>
</feature>
<feature type="compositionally biased region" description="Basic and acidic residues" evidence="2">
    <location>
        <begin position="125"/>
        <end position="157"/>
    </location>
</feature>
<evidence type="ECO:0000313" key="4">
    <source>
        <dbReference type="Proteomes" id="UP001233271"/>
    </source>
</evidence>
<protein>
    <submittedName>
        <fullName evidence="3">Uncharacterized protein</fullName>
    </submittedName>
</protein>
<proteinExistence type="predicted"/>